<dbReference type="EMBL" id="ATBP01002508">
    <property type="protein sequence ID" value="ETR65781.1"/>
    <property type="molecule type" value="Genomic_DNA"/>
</dbReference>
<evidence type="ECO:0000313" key="1">
    <source>
        <dbReference type="EMBL" id="ETR65781.1"/>
    </source>
</evidence>
<gene>
    <name evidence="1" type="ORF">OMM_13722</name>
</gene>
<protein>
    <submittedName>
        <fullName evidence="1">Uncharacterized protein</fullName>
    </submittedName>
</protein>
<dbReference type="Proteomes" id="UP000189670">
    <property type="component" value="Unassembled WGS sequence"/>
</dbReference>
<reference evidence="2" key="1">
    <citation type="submission" date="2012-11" db="EMBL/GenBank/DDBJ databases">
        <authorList>
            <person name="Lucero-Rivera Y.E."/>
            <person name="Tovar-Ramirez D."/>
        </authorList>
    </citation>
    <scope>NUCLEOTIDE SEQUENCE [LARGE SCALE GENOMIC DNA]</scope>
    <source>
        <strain evidence="2">Araruama</strain>
    </source>
</reference>
<evidence type="ECO:0000313" key="2">
    <source>
        <dbReference type="Proteomes" id="UP000189670"/>
    </source>
</evidence>
<dbReference type="NCBIfam" id="TIGR04174">
    <property type="entry name" value="IPTL_CTERM"/>
    <property type="match status" value="1"/>
</dbReference>
<accession>A0A1V1NT87</accession>
<proteinExistence type="predicted"/>
<dbReference type="AlphaFoldDB" id="A0A1V1NT87"/>
<dbReference type="InterPro" id="IPR026442">
    <property type="entry name" value="IPTL_CTERM"/>
</dbReference>
<organism evidence="1 2">
    <name type="scientific">Candidatus Magnetoglobus multicellularis str. Araruama</name>
    <dbReference type="NCBI Taxonomy" id="890399"/>
    <lineage>
        <taxon>Bacteria</taxon>
        <taxon>Pseudomonadati</taxon>
        <taxon>Thermodesulfobacteriota</taxon>
        <taxon>Desulfobacteria</taxon>
        <taxon>Desulfobacterales</taxon>
        <taxon>Desulfobacteraceae</taxon>
        <taxon>Candidatus Magnetoglobus</taxon>
    </lineage>
</organism>
<sequence>MSVEYSLVNLINSNMRGNAIFGMNENAKIQGQTQPFASCLTTSQQIGTGNQFGKYYYWLGFSNVYGNFLGKTGFIGVQFQQGNDTHYGWIHFEGPNPPTYGKIIDWGYESEPDTPILAGAPKYTQPTKTHTIPTLNEWGMLILMALILEEGLRRMRREKALSFNQLKFHNLL</sequence>
<comment type="caution">
    <text evidence="1">The sequence shown here is derived from an EMBL/GenBank/DDBJ whole genome shotgun (WGS) entry which is preliminary data.</text>
</comment>
<name>A0A1V1NT87_9BACT</name>